<evidence type="ECO:0000313" key="1">
    <source>
        <dbReference type="EMBL" id="NKQ57980.1"/>
    </source>
</evidence>
<evidence type="ECO:0000313" key="2">
    <source>
        <dbReference type="Proteomes" id="UP000715441"/>
    </source>
</evidence>
<dbReference type="EMBL" id="JAAXLS010000046">
    <property type="protein sequence ID" value="NKQ57980.1"/>
    <property type="molecule type" value="Genomic_DNA"/>
</dbReference>
<protein>
    <submittedName>
        <fullName evidence="1">Uncharacterized protein</fullName>
    </submittedName>
</protein>
<reference evidence="1 2" key="1">
    <citation type="submission" date="2020-04" db="EMBL/GenBank/DDBJ databases">
        <title>Novel species.</title>
        <authorList>
            <person name="Teo W.F.A."/>
            <person name="Lipun K."/>
            <person name="Srisuk N."/>
            <person name="Duangmal K."/>
        </authorList>
    </citation>
    <scope>NUCLEOTIDE SEQUENCE [LARGE SCALE GENOMIC DNA]</scope>
    <source>
        <strain evidence="1 2">K13G38</strain>
    </source>
</reference>
<proteinExistence type="predicted"/>
<sequence length="53" mass="5625">MRILESVSLFAGRPETSSTTAGTVIAKINGGCTIGPNKLRRWTAHTAPTEPTK</sequence>
<dbReference type="Proteomes" id="UP000715441">
    <property type="component" value="Unassembled WGS sequence"/>
</dbReference>
<organism evidence="1 2">
    <name type="scientific">Amycolatopsis acididurans</name>
    <dbReference type="NCBI Taxonomy" id="2724524"/>
    <lineage>
        <taxon>Bacteria</taxon>
        <taxon>Bacillati</taxon>
        <taxon>Actinomycetota</taxon>
        <taxon>Actinomycetes</taxon>
        <taxon>Pseudonocardiales</taxon>
        <taxon>Pseudonocardiaceae</taxon>
        <taxon>Amycolatopsis</taxon>
    </lineage>
</organism>
<keyword evidence="2" id="KW-1185">Reference proteome</keyword>
<accession>A0ABX1JGU4</accession>
<name>A0ABX1JGU4_9PSEU</name>
<gene>
    <name evidence="1" type="ORF">HFP15_34475</name>
</gene>
<comment type="caution">
    <text evidence="1">The sequence shown here is derived from an EMBL/GenBank/DDBJ whole genome shotgun (WGS) entry which is preliminary data.</text>
</comment>